<organism evidence="3">
    <name type="scientific">Aphanomyces invadans</name>
    <dbReference type="NCBI Taxonomy" id="157072"/>
    <lineage>
        <taxon>Eukaryota</taxon>
        <taxon>Sar</taxon>
        <taxon>Stramenopiles</taxon>
        <taxon>Oomycota</taxon>
        <taxon>Saprolegniomycetes</taxon>
        <taxon>Saprolegniales</taxon>
        <taxon>Verrucalvaceae</taxon>
        <taxon>Aphanomyces</taxon>
    </lineage>
</organism>
<dbReference type="STRING" id="157072.A0A024U9K5"/>
<dbReference type="GeneID" id="20082401"/>
<feature type="transmembrane region" description="Helical" evidence="1">
    <location>
        <begin position="260"/>
        <end position="280"/>
    </location>
</feature>
<dbReference type="PANTHER" id="PTHR37471:SF1">
    <property type="entry name" value="AB HYDROLASE-1 DOMAIN-CONTAINING PROTEIN"/>
    <property type="match status" value="1"/>
</dbReference>
<keyword evidence="1" id="KW-0812">Transmembrane</keyword>
<feature type="transmembrane region" description="Helical" evidence="1">
    <location>
        <begin position="21"/>
        <end position="48"/>
    </location>
</feature>
<proteinExistence type="predicted"/>
<dbReference type="InterPro" id="IPR029058">
    <property type="entry name" value="AB_hydrolase_fold"/>
</dbReference>
<evidence type="ECO:0000313" key="3">
    <source>
        <dbReference type="EMBL" id="ETW02880.1"/>
    </source>
</evidence>
<dbReference type="AlphaFoldDB" id="A0A024U9K5"/>
<dbReference type="EMBL" id="KI913960">
    <property type="protein sequence ID" value="ETW02880.1"/>
    <property type="molecule type" value="Genomic_DNA"/>
</dbReference>
<protein>
    <recommendedName>
        <fullName evidence="2">AB hydrolase-1 domain-containing protein</fullName>
    </recommendedName>
</protein>
<keyword evidence="1" id="KW-0472">Membrane</keyword>
<sequence length="517" mass="59424">MADMPARRRASMKHAPTTWDYYVCLVCIVWPIRAIVLLTPIALTFLAVNQIGWLGDALPRLPALVGMVYCASETLFTLYYLHTKWRLGQRKLDPPHLIADLASRRHAPSSVMEFFERMVRHTPNVKEFVEQWFYDTPFEFLTRPDIQMLLAYIFYSREWHDMAQEDQHDVDKMVDRLYELTQVPEPRHASTQPTHCIRHTLDPFESVARPWLIYAVTIGMDAVMNVFLRLAGFRRYPLTKGLRYWHRGATTTTPVAEPLVFVHGIGAGLMLYLPLVWYLVTAHENRPILLVETPCVSMQLVEDVPTKRDTLVGLQVMLAAHGIDKAHWMGHSLGTAICSWVCLELPHTVSHATFIDPIVFFLWKRDVAYNFLYRRPTTGIQVLLWYFASTEVHIVHVMRRHFWWYNIVCFPEHLPRDPVTSHAAASVFLSSHDLIINANDVHGHLATGGDVEVVWWDGFTHGEMLLHPHALTTVTSHVKCRSVMTKPLQHVAKWTGAAYIANRFDLAVAPVEPSRSD</sequence>
<evidence type="ECO:0000259" key="2">
    <source>
        <dbReference type="Pfam" id="PF00561"/>
    </source>
</evidence>
<accession>A0A024U9K5</accession>
<keyword evidence="1" id="KW-1133">Transmembrane helix</keyword>
<dbReference type="InterPro" id="IPR000073">
    <property type="entry name" value="AB_hydrolase_1"/>
</dbReference>
<gene>
    <name evidence="3" type="ORF">H310_05351</name>
</gene>
<dbReference type="PANTHER" id="PTHR37471">
    <property type="entry name" value="UNNAMED PRODUCT"/>
    <property type="match status" value="1"/>
</dbReference>
<dbReference type="VEuPathDB" id="FungiDB:H310_05351"/>
<dbReference type="Pfam" id="PF00561">
    <property type="entry name" value="Abhydrolase_1"/>
    <property type="match status" value="1"/>
</dbReference>
<reference evidence="3" key="1">
    <citation type="submission" date="2013-12" db="EMBL/GenBank/DDBJ databases">
        <title>The Genome Sequence of Aphanomyces invadans NJM9701.</title>
        <authorList>
            <consortium name="The Broad Institute Genomics Platform"/>
            <person name="Russ C."/>
            <person name="Tyler B."/>
            <person name="van West P."/>
            <person name="Dieguez-Uribeondo J."/>
            <person name="Young S.K."/>
            <person name="Zeng Q."/>
            <person name="Gargeya S."/>
            <person name="Fitzgerald M."/>
            <person name="Abouelleil A."/>
            <person name="Alvarado L."/>
            <person name="Chapman S.B."/>
            <person name="Gainer-Dewar J."/>
            <person name="Goldberg J."/>
            <person name="Griggs A."/>
            <person name="Gujja S."/>
            <person name="Hansen M."/>
            <person name="Howarth C."/>
            <person name="Imamovic A."/>
            <person name="Ireland A."/>
            <person name="Larimer J."/>
            <person name="McCowan C."/>
            <person name="Murphy C."/>
            <person name="Pearson M."/>
            <person name="Poon T.W."/>
            <person name="Priest M."/>
            <person name="Roberts A."/>
            <person name="Saif S."/>
            <person name="Shea T."/>
            <person name="Sykes S."/>
            <person name="Wortman J."/>
            <person name="Nusbaum C."/>
            <person name="Birren B."/>
        </authorList>
    </citation>
    <scope>NUCLEOTIDE SEQUENCE [LARGE SCALE GENOMIC DNA]</scope>
    <source>
        <strain evidence="3">NJM9701</strain>
    </source>
</reference>
<evidence type="ECO:0000256" key="1">
    <source>
        <dbReference type="SAM" id="Phobius"/>
    </source>
</evidence>
<feature type="transmembrane region" description="Helical" evidence="1">
    <location>
        <begin position="60"/>
        <end position="81"/>
    </location>
</feature>
<feature type="domain" description="AB hydrolase-1" evidence="2">
    <location>
        <begin position="316"/>
        <end position="374"/>
    </location>
</feature>
<dbReference type="eggNOG" id="ENOG502S2CP">
    <property type="taxonomic scope" value="Eukaryota"/>
</dbReference>
<dbReference type="Gene3D" id="3.40.50.1820">
    <property type="entry name" value="alpha/beta hydrolase"/>
    <property type="match status" value="1"/>
</dbReference>
<name>A0A024U9K5_9STRA</name>
<dbReference type="SUPFAM" id="SSF53474">
    <property type="entry name" value="alpha/beta-Hydrolases"/>
    <property type="match status" value="1"/>
</dbReference>
<dbReference type="OrthoDB" id="6431331at2759"/>
<dbReference type="RefSeq" id="XP_008868264.1">
    <property type="nucleotide sequence ID" value="XM_008870042.1"/>
</dbReference>